<feature type="compositionally biased region" description="Acidic residues" evidence="1">
    <location>
        <begin position="272"/>
        <end position="302"/>
    </location>
</feature>
<keyword evidence="5" id="KW-1185">Reference proteome</keyword>
<dbReference type="Pfam" id="PF00169">
    <property type="entry name" value="PH"/>
    <property type="match status" value="1"/>
</dbReference>
<dbReference type="InterPro" id="IPR039664">
    <property type="entry name" value="GRB/APBB1IP"/>
</dbReference>
<dbReference type="PROSITE" id="PS50003">
    <property type="entry name" value="PH_DOMAIN"/>
    <property type="match status" value="1"/>
</dbReference>
<feature type="region of interest" description="Disordered" evidence="1">
    <location>
        <begin position="127"/>
        <end position="332"/>
    </location>
</feature>
<dbReference type="Gene3D" id="2.30.29.30">
    <property type="entry name" value="Pleckstrin-homology domain (PH domain)/Phosphotyrosine-binding domain (PTB)"/>
    <property type="match status" value="1"/>
</dbReference>
<comment type="caution">
    <text evidence="4">The sequence shown here is derived from an EMBL/GenBank/DDBJ whole genome shotgun (WGS) entry which is preliminary data.</text>
</comment>
<dbReference type="InterPro" id="IPR000159">
    <property type="entry name" value="RA_dom"/>
</dbReference>
<feature type="compositionally biased region" description="Basic and acidic residues" evidence="1">
    <location>
        <begin position="883"/>
        <end position="906"/>
    </location>
</feature>
<feature type="compositionally biased region" description="Polar residues" evidence="1">
    <location>
        <begin position="1"/>
        <end position="17"/>
    </location>
</feature>
<dbReference type="SMART" id="SM00233">
    <property type="entry name" value="PH"/>
    <property type="match status" value="1"/>
</dbReference>
<dbReference type="PANTHER" id="PTHR11243">
    <property type="entry name" value="GROWTH FACTOR RECEPTOR-BOUND PROTEIN"/>
    <property type="match status" value="1"/>
</dbReference>
<dbReference type="Proteomes" id="UP001212841">
    <property type="component" value="Unassembled WGS sequence"/>
</dbReference>
<evidence type="ECO:0000259" key="2">
    <source>
        <dbReference type="PROSITE" id="PS50003"/>
    </source>
</evidence>
<evidence type="ECO:0000313" key="4">
    <source>
        <dbReference type="EMBL" id="KAJ3047882.1"/>
    </source>
</evidence>
<organism evidence="4 5">
    <name type="scientific">Rhizophlyctis rosea</name>
    <dbReference type="NCBI Taxonomy" id="64517"/>
    <lineage>
        <taxon>Eukaryota</taxon>
        <taxon>Fungi</taxon>
        <taxon>Fungi incertae sedis</taxon>
        <taxon>Chytridiomycota</taxon>
        <taxon>Chytridiomycota incertae sedis</taxon>
        <taxon>Chytridiomycetes</taxon>
        <taxon>Rhizophlyctidales</taxon>
        <taxon>Rhizophlyctidaceae</taxon>
        <taxon>Rhizophlyctis</taxon>
    </lineage>
</organism>
<feature type="compositionally biased region" description="Polar residues" evidence="1">
    <location>
        <begin position="127"/>
        <end position="146"/>
    </location>
</feature>
<feature type="compositionally biased region" description="Polar residues" evidence="1">
    <location>
        <begin position="40"/>
        <end position="57"/>
    </location>
</feature>
<gene>
    <name evidence="4" type="ORF">HK097_011084</name>
</gene>
<feature type="domain" description="Ras-associating" evidence="3">
    <location>
        <begin position="430"/>
        <end position="518"/>
    </location>
</feature>
<dbReference type="Gene3D" id="3.10.20.90">
    <property type="entry name" value="Phosphatidylinositol 3-kinase Catalytic Subunit, Chain A, domain 1"/>
    <property type="match status" value="1"/>
</dbReference>
<name>A0AAD5S6U0_9FUNG</name>
<dbReference type="InterPro" id="IPR001849">
    <property type="entry name" value="PH_domain"/>
</dbReference>
<feature type="region of interest" description="Disordered" evidence="1">
    <location>
        <begin position="661"/>
        <end position="941"/>
    </location>
</feature>
<dbReference type="PROSITE" id="PS50200">
    <property type="entry name" value="RA"/>
    <property type="match status" value="1"/>
</dbReference>
<dbReference type="EMBL" id="JADGJD010000884">
    <property type="protein sequence ID" value="KAJ3047882.1"/>
    <property type="molecule type" value="Genomic_DNA"/>
</dbReference>
<accession>A0AAD5S6U0</accession>
<dbReference type="GO" id="GO:0007165">
    <property type="term" value="P:signal transduction"/>
    <property type="evidence" value="ECO:0007669"/>
    <property type="project" value="InterPro"/>
</dbReference>
<feature type="compositionally biased region" description="Basic and acidic residues" evidence="1">
    <location>
        <begin position="676"/>
        <end position="685"/>
    </location>
</feature>
<feature type="compositionally biased region" description="Basic and acidic residues" evidence="1">
    <location>
        <begin position="258"/>
        <end position="271"/>
    </location>
</feature>
<feature type="compositionally biased region" description="Acidic residues" evidence="1">
    <location>
        <begin position="232"/>
        <end position="257"/>
    </location>
</feature>
<feature type="region of interest" description="Disordered" evidence="1">
    <location>
        <begin position="379"/>
        <end position="411"/>
    </location>
</feature>
<evidence type="ECO:0008006" key="6">
    <source>
        <dbReference type="Google" id="ProtNLM"/>
    </source>
</evidence>
<dbReference type="SUPFAM" id="SSF54236">
    <property type="entry name" value="Ubiquitin-like"/>
    <property type="match status" value="1"/>
</dbReference>
<dbReference type="PANTHER" id="PTHR11243:SF23">
    <property type="entry name" value="LD06925P"/>
    <property type="match status" value="1"/>
</dbReference>
<protein>
    <recommendedName>
        <fullName evidence="6">PH domain-containing protein</fullName>
    </recommendedName>
</protein>
<feature type="non-terminal residue" evidence="4">
    <location>
        <position position="963"/>
    </location>
</feature>
<feature type="region of interest" description="Disordered" evidence="1">
    <location>
        <begin position="1"/>
        <end position="57"/>
    </location>
</feature>
<dbReference type="AlphaFoldDB" id="A0AAD5S6U0"/>
<feature type="compositionally biased region" description="Basic and acidic residues" evidence="1">
    <location>
        <begin position="303"/>
        <end position="315"/>
    </location>
</feature>
<dbReference type="InterPro" id="IPR029071">
    <property type="entry name" value="Ubiquitin-like_domsf"/>
</dbReference>
<sequence>MSDRQQLSTRTIQQTTPDRIHTVPSPTLIPSESRVAIPSRQDSLNGPKSARTSQPDISQLRNFGYVPEIKSIGEARVVIVGDAEHLETKAEVVTVEHLLTPSYAVVSPGVEVPEAIGGLVGEIGTASPLSSPIRSPFQSEKSPTQSSDERVDSPLKSVKFGTPPQEAPLPARVVKFQDETDVSDARSSSPTPMPHRSGEQKSILKVRTGPNAIDEAALMAVWSDSGSNDSGDNTDGEGSESYEVDDEEGSLSEEEEAGKDRGIAKETRRQDDEEEDDAEEEVEDESEEHESDVDVEDDEEESLGEKVRTSEEKAIGGEGAPIGGLESVTLDDYDDMDGLLDILDKYIKRNRFSRALSGVSVPGLDDIAVQSKRSEWLEGSVESVGSERSSADVSGSSKGKGSEQERENEFETKQAKARAIMEKLNEANVKKITTRIYIEDARSFKTLLLTSLMSADQIIADVVSRFHLDVSQDWTLFELCNDHGVERPLRDWEIVTDVISAWDATTSINAIVMKKYAYRDTLSPRSLAGRYPRVQGWMYMEIKPGKWNRRFFVLRDSSIYYYKDANNGSSETFFCSLANYDVYTLSQRRKKSPTQFCFALRSTNSVTFFENKDDYVRFLCVEKQERLYDWVLALRLAKSEKTFEDFPEMFEDYDVSSKARRRREIKPRTALSPVRGRQDVDEPKGRRALSPGAPEPLLKFAPSELGQSRPVRRPMVQKPAVEADDAMLSPTEREGLRRSNTRPHRRLLDDDVLSPSNSEREDPGGKRRVRKLLSVEEPNASHSESDVPRQSRSRRGIETPEEMQSPSEREGEGYFHVRRRPGDPVTSPKPLLSFNDRPNYRETPSAEARDREKERERRKRREEREREAVPAEGGGEGSSSRSGGDRRREDPDRHRRRSERDRDRNVDAAGTQGLEHKAGGSSGAGTKSAGPKPLIDISDSMNCRRCGCSEYRGKGRGDERCTN</sequence>
<proteinExistence type="predicted"/>
<feature type="compositionally biased region" description="Basic and acidic residues" evidence="1">
    <location>
        <begin position="400"/>
        <end position="411"/>
    </location>
</feature>
<evidence type="ECO:0000256" key="1">
    <source>
        <dbReference type="SAM" id="MobiDB-lite"/>
    </source>
</evidence>
<reference evidence="4" key="1">
    <citation type="submission" date="2020-05" db="EMBL/GenBank/DDBJ databases">
        <title>Phylogenomic resolution of chytrid fungi.</title>
        <authorList>
            <person name="Stajich J.E."/>
            <person name="Amses K."/>
            <person name="Simmons R."/>
            <person name="Seto K."/>
            <person name="Myers J."/>
            <person name="Bonds A."/>
            <person name="Quandt C.A."/>
            <person name="Barry K."/>
            <person name="Liu P."/>
            <person name="Grigoriev I."/>
            <person name="Longcore J.E."/>
            <person name="James T.Y."/>
        </authorList>
    </citation>
    <scope>NUCLEOTIDE SEQUENCE</scope>
    <source>
        <strain evidence="4">JEL0318</strain>
    </source>
</reference>
<dbReference type="SUPFAM" id="SSF50729">
    <property type="entry name" value="PH domain-like"/>
    <property type="match status" value="1"/>
</dbReference>
<dbReference type="InterPro" id="IPR011993">
    <property type="entry name" value="PH-like_dom_sf"/>
</dbReference>
<evidence type="ECO:0000313" key="5">
    <source>
        <dbReference type="Proteomes" id="UP001212841"/>
    </source>
</evidence>
<dbReference type="CDD" id="cd17113">
    <property type="entry name" value="RA_ARAPs"/>
    <property type="match status" value="1"/>
</dbReference>
<feature type="domain" description="PH" evidence="2">
    <location>
        <begin position="531"/>
        <end position="639"/>
    </location>
</feature>
<feature type="compositionally biased region" description="Low complexity" evidence="1">
    <location>
        <begin position="379"/>
        <end position="399"/>
    </location>
</feature>
<evidence type="ECO:0000259" key="3">
    <source>
        <dbReference type="PROSITE" id="PS50200"/>
    </source>
</evidence>
<dbReference type="Pfam" id="PF21989">
    <property type="entry name" value="RA_2"/>
    <property type="match status" value="1"/>
</dbReference>